<dbReference type="OrthoDB" id="823504at2759"/>
<dbReference type="PANTHER" id="PTHR11475:SF141">
    <property type="entry name" value="CARDINAL"/>
    <property type="match status" value="1"/>
</dbReference>
<name>A0A6P8XUE8_DROAB</name>
<dbReference type="GO" id="GO:0005576">
    <property type="term" value="C:extracellular region"/>
    <property type="evidence" value="ECO:0007669"/>
    <property type="project" value="UniProtKB-SubCell"/>
</dbReference>
<evidence type="ECO:0000256" key="1">
    <source>
        <dbReference type="ARBA" id="ARBA00004613"/>
    </source>
</evidence>
<dbReference type="InterPro" id="IPR037120">
    <property type="entry name" value="Haem_peroxidase_sf_animal"/>
</dbReference>
<keyword evidence="5" id="KW-0732">Signal</keyword>
<dbReference type="GO" id="GO:0006979">
    <property type="term" value="P:response to oxidative stress"/>
    <property type="evidence" value="ECO:0007669"/>
    <property type="project" value="InterPro"/>
</dbReference>
<dbReference type="AlphaFoldDB" id="A0A6P8XUE8"/>
<evidence type="ECO:0000256" key="5">
    <source>
        <dbReference type="ARBA" id="ARBA00022729"/>
    </source>
</evidence>
<reference evidence="11" key="1">
    <citation type="submission" date="2025-08" db="UniProtKB">
        <authorList>
            <consortium name="RefSeq"/>
        </authorList>
    </citation>
    <scope>IDENTIFICATION</scope>
    <source>
        <strain evidence="11">15112-1751.03</strain>
        <tissue evidence="11">Whole Adult</tissue>
    </source>
</reference>
<accession>A0A6P8XUE8</accession>
<keyword evidence="3 11" id="KW-0575">Peroxidase</keyword>
<dbReference type="GO" id="GO:0020037">
    <property type="term" value="F:heme binding"/>
    <property type="evidence" value="ECO:0007669"/>
    <property type="project" value="InterPro"/>
</dbReference>
<evidence type="ECO:0000256" key="8">
    <source>
        <dbReference type="PIRSR" id="PIRSR619791-2"/>
    </source>
</evidence>
<comment type="subcellular location">
    <subcellularLocation>
        <location evidence="1">Secreted</location>
    </subcellularLocation>
</comment>
<evidence type="ECO:0000313" key="10">
    <source>
        <dbReference type="Proteomes" id="UP000515160"/>
    </source>
</evidence>
<dbReference type="RefSeq" id="XP_034114960.1">
    <property type="nucleotide sequence ID" value="XM_034259069.2"/>
</dbReference>
<evidence type="ECO:0000256" key="9">
    <source>
        <dbReference type="SAM" id="Phobius"/>
    </source>
</evidence>
<keyword evidence="4 8" id="KW-0349">Heme</keyword>
<evidence type="ECO:0000256" key="7">
    <source>
        <dbReference type="ARBA" id="ARBA00023004"/>
    </source>
</evidence>
<evidence type="ECO:0000256" key="4">
    <source>
        <dbReference type="ARBA" id="ARBA00022617"/>
    </source>
</evidence>
<dbReference type="SUPFAM" id="SSF48113">
    <property type="entry name" value="Heme-dependent peroxidases"/>
    <property type="match status" value="1"/>
</dbReference>
<keyword evidence="7 8" id="KW-0408">Iron</keyword>
<dbReference type="Gene3D" id="1.10.640.10">
    <property type="entry name" value="Haem peroxidase domain superfamily, animal type"/>
    <property type="match status" value="1"/>
</dbReference>
<protein>
    <submittedName>
        <fullName evidence="11">Chorion peroxidase</fullName>
    </submittedName>
</protein>
<dbReference type="FunFam" id="1.10.640.10:FF:000003">
    <property type="entry name" value="chorion peroxidase"/>
    <property type="match status" value="1"/>
</dbReference>
<dbReference type="GO" id="GO:0004601">
    <property type="term" value="F:peroxidase activity"/>
    <property type="evidence" value="ECO:0007669"/>
    <property type="project" value="UniProtKB-KW"/>
</dbReference>
<evidence type="ECO:0000256" key="6">
    <source>
        <dbReference type="ARBA" id="ARBA00023002"/>
    </source>
</evidence>
<gene>
    <name evidence="11" type="primary">LOC117574996</name>
</gene>
<evidence type="ECO:0000313" key="11">
    <source>
        <dbReference type="RefSeq" id="XP_034114960.1"/>
    </source>
</evidence>
<proteinExistence type="predicted"/>
<keyword evidence="9" id="KW-0812">Transmembrane</keyword>
<dbReference type="Pfam" id="PF03098">
    <property type="entry name" value="An_peroxidase"/>
    <property type="match status" value="1"/>
</dbReference>
<dbReference type="GO" id="GO:0046872">
    <property type="term" value="F:metal ion binding"/>
    <property type="evidence" value="ECO:0007669"/>
    <property type="project" value="UniProtKB-KW"/>
</dbReference>
<organism evidence="10 11">
    <name type="scientific">Drosophila albomicans</name>
    <name type="common">Fruit fly</name>
    <dbReference type="NCBI Taxonomy" id="7291"/>
    <lineage>
        <taxon>Eukaryota</taxon>
        <taxon>Metazoa</taxon>
        <taxon>Ecdysozoa</taxon>
        <taxon>Arthropoda</taxon>
        <taxon>Hexapoda</taxon>
        <taxon>Insecta</taxon>
        <taxon>Pterygota</taxon>
        <taxon>Neoptera</taxon>
        <taxon>Endopterygota</taxon>
        <taxon>Diptera</taxon>
        <taxon>Brachycera</taxon>
        <taxon>Muscomorpha</taxon>
        <taxon>Ephydroidea</taxon>
        <taxon>Drosophilidae</taxon>
        <taxon>Drosophila</taxon>
    </lineage>
</organism>
<keyword evidence="10" id="KW-1185">Reference proteome</keyword>
<dbReference type="CDD" id="cd09823">
    <property type="entry name" value="peroxinectin_like"/>
    <property type="match status" value="1"/>
</dbReference>
<dbReference type="Proteomes" id="UP000515160">
    <property type="component" value="Chromosome 2R"/>
</dbReference>
<sequence>MTDETTPLTAAASSSGYVALPPYQGPTYVFPGGVSPRARRSKMKQFQCCMTVTFVVIVIAALCLALWLSGSGYGRGENSDGENSPSFFFVTNESSVIETLAATKRPIPDEPEADWALRRETLDPKEGAQAVSAGIKALGDREILEEGLQPSAINTPQYRHYRSLSTNPEARKLARRGYVENHATLEIAQRFNYTKEPGRSNIGLGPAIVLPDPTVLRLDCDFNERFRRSTGVCNNKDHPRTYGASMVPYRRMVAPDYADGIAAPRASHHGQLPPARQVSLSIHRSSYETDSNFTVMLAVFGQFLDHDITATSLTTAQEGDSIDCCAARTEEPHPECFPVHILPNDPYYQHYNLSCMNFVRSAPAPTGRFGPRQQFNQATAFIDGSVVYGNLEQRQRQLRTYINGTLRMFVTEDERELLPISSNSEDGCNRVLMTRQGKYCFESGDDRANENLLLTSMHLLWARQHNYLARRLHKLNPDWDDERIFQEARKIVGAQLAHITYNEFLPVLLGRNLSQAKGLLPASDNLNAPDTYDHRVNPSIANCFAGAAFRFAHTLLPGLFNVSRDNSTPEAMELHKMLFNPFSLWSRHGIDHALLAAANTPVLRVDRFFSLEITQKLFEGTAEDKVPVCGLDLVSLNIQRGRDHGIPAYPVFRRHCGLPPVDTWEQMALAVDNSTLVSIKQIYDSPQDVDVYTGALSEPPLDGAIFGPLLSCLVSDQFMRIKLGDSHWYERKFGPQRFTKPQLAEIYKSSLAAIICRNSDGIHEIREHVMERHRSQGNRYINCEDLPGFEFDFEPWSEAKQAPRLHKASFSQPMSLVRVMEPIWRGNDTKDHTMGVLTAANQSKST</sequence>
<keyword evidence="2" id="KW-0964">Secreted</keyword>
<dbReference type="InterPro" id="IPR019791">
    <property type="entry name" value="Haem_peroxidase_animal"/>
</dbReference>
<feature type="transmembrane region" description="Helical" evidence="9">
    <location>
        <begin position="46"/>
        <end position="68"/>
    </location>
</feature>
<dbReference type="PROSITE" id="PS50292">
    <property type="entry name" value="PEROXIDASE_3"/>
    <property type="match status" value="1"/>
</dbReference>
<dbReference type="PANTHER" id="PTHR11475">
    <property type="entry name" value="OXIDASE/PEROXIDASE"/>
    <property type="match status" value="1"/>
</dbReference>
<dbReference type="CTD" id="42681"/>
<feature type="binding site" description="axial binding residue" evidence="8">
    <location>
        <position position="553"/>
    </location>
    <ligand>
        <name>heme b</name>
        <dbReference type="ChEBI" id="CHEBI:60344"/>
    </ligand>
    <ligandPart>
        <name>Fe</name>
        <dbReference type="ChEBI" id="CHEBI:18248"/>
    </ligandPart>
</feature>
<dbReference type="GO" id="GO:0022412">
    <property type="term" value="P:cellular process involved in reproduction in multicellular organism"/>
    <property type="evidence" value="ECO:0007669"/>
    <property type="project" value="UniProtKB-ARBA"/>
</dbReference>
<keyword evidence="8" id="KW-0479">Metal-binding</keyword>
<dbReference type="GeneID" id="117574996"/>
<dbReference type="InterPro" id="IPR010255">
    <property type="entry name" value="Haem_peroxidase_sf"/>
</dbReference>
<dbReference type="PRINTS" id="PR00457">
    <property type="entry name" value="ANPEROXIDASE"/>
</dbReference>
<evidence type="ECO:0000256" key="2">
    <source>
        <dbReference type="ARBA" id="ARBA00022525"/>
    </source>
</evidence>
<keyword evidence="9" id="KW-1133">Transmembrane helix</keyword>
<evidence type="ECO:0000256" key="3">
    <source>
        <dbReference type="ARBA" id="ARBA00022559"/>
    </source>
</evidence>
<keyword evidence="6" id="KW-0560">Oxidoreductase</keyword>
<keyword evidence="9" id="KW-0472">Membrane</keyword>